<keyword evidence="2" id="KW-0238">DNA-binding</keyword>
<protein>
    <submittedName>
        <fullName evidence="5">Substrate-binding domain-containing protein</fullName>
    </submittedName>
</protein>
<comment type="caution">
    <text evidence="5">The sequence shown here is derived from an EMBL/GenBank/DDBJ whole genome shotgun (WGS) entry which is preliminary data.</text>
</comment>
<dbReference type="InterPro" id="IPR046335">
    <property type="entry name" value="LacI/GalR-like_sensor"/>
</dbReference>
<evidence type="ECO:0000259" key="4">
    <source>
        <dbReference type="Pfam" id="PF13377"/>
    </source>
</evidence>
<dbReference type="EMBL" id="JACOPK010000010">
    <property type="protein sequence ID" value="MBC5696413.1"/>
    <property type="molecule type" value="Genomic_DNA"/>
</dbReference>
<accession>A0ABR7GQ35</accession>
<dbReference type="Pfam" id="PF13377">
    <property type="entry name" value="Peripla_BP_3"/>
    <property type="match status" value="1"/>
</dbReference>
<sequence>MPHRGWISYRTCVFHPLHQGKKSIATGILCISDHFALGVMQAAVETGVDIPGQISLIGFDDASFASLPKIQLTTISQPKEEICEAAVQTLEELIAADGPAPISCKTIEPVLVRRDTCGPSGGRALW</sequence>
<keyword evidence="1" id="KW-0805">Transcription regulation</keyword>
<evidence type="ECO:0000256" key="3">
    <source>
        <dbReference type="ARBA" id="ARBA00023163"/>
    </source>
</evidence>
<dbReference type="PANTHER" id="PTHR30146">
    <property type="entry name" value="LACI-RELATED TRANSCRIPTIONAL REPRESSOR"/>
    <property type="match status" value="1"/>
</dbReference>
<evidence type="ECO:0000313" key="5">
    <source>
        <dbReference type="EMBL" id="MBC5696413.1"/>
    </source>
</evidence>
<organism evidence="5 6">
    <name type="scientific">Agathobaculum hominis</name>
    <dbReference type="NCBI Taxonomy" id="2763014"/>
    <lineage>
        <taxon>Bacteria</taxon>
        <taxon>Bacillati</taxon>
        <taxon>Bacillota</taxon>
        <taxon>Clostridia</taxon>
        <taxon>Eubacteriales</taxon>
        <taxon>Butyricicoccaceae</taxon>
        <taxon>Agathobaculum</taxon>
    </lineage>
</organism>
<dbReference type="Gene3D" id="3.40.50.2300">
    <property type="match status" value="1"/>
</dbReference>
<dbReference type="Proteomes" id="UP000641741">
    <property type="component" value="Unassembled WGS sequence"/>
</dbReference>
<dbReference type="InterPro" id="IPR028082">
    <property type="entry name" value="Peripla_BP_I"/>
</dbReference>
<proteinExistence type="predicted"/>
<name>A0ABR7GQ35_9FIRM</name>
<gene>
    <name evidence="5" type="ORF">H8S02_10730</name>
</gene>
<dbReference type="PANTHER" id="PTHR30146:SF109">
    <property type="entry name" value="HTH-TYPE TRANSCRIPTIONAL REGULATOR GALS"/>
    <property type="match status" value="1"/>
</dbReference>
<evidence type="ECO:0000256" key="2">
    <source>
        <dbReference type="ARBA" id="ARBA00023125"/>
    </source>
</evidence>
<keyword evidence="6" id="KW-1185">Reference proteome</keyword>
<keyword evidence="3" id="KW-0804">Transcription</keyword>
<dbReference type="SUPFAM" id="SSF53822">
    <property type="entry name" value="Periplasmic binding protein-like I"/>
    <property type="match status" value="1"/>
</dbReference>
<evidence type="ECO:0000313" key="6">
    <source>
        <dbReference type="Proteomes" id="UP000641741"/>
    </source>
</evidence>
<evidence type="ECO:0000256" key="1">
    <source>
        <dbReference type="ARBA" id="ARBA00023015"/>
    </source>
</evidence>
<reference evidence="5 6" key="1">
    <citation type="submission" date="2020-08" db="EMBL/GenBank/DDBJ databases">
        <title>Genome public.</title>
        <authorList>
            <person name="Liu C."/>
            <person name="Sun Q."/>
        </authorList>
    </citation>
    <scope>NUCLEOTIDE SEQUENCE [LARGE SCALE GENOMIC DNA]</scope>
    <source>
        <strain evidence="5 6">M2</strain>
    </source>
</reference>
<feature type="domain" description="Transcriptional regulator LacI/GalR-like sensor" evidence="4">
    <location>
        <begin position="26"/>
        <end position="117"/>
    </location>
</feature>